<sequence length="201" mass="23091">MLSNIYNSNDSHEKIAREKLFKELNAKGLFYANVVHWTTLFLLPLFWLLDYLFLPDKWVDLLLVRIIVTVLTYAIYVWGNSAKWPYSVTVSIFCSVNVLMNAIICATLPVTNMLTYFLMFAVIMLLFNITIFWKPVYSLLQYVLASVAIAICFRVTHKYDGFNELINNGGGLFVVLGAVSCFIAGNRYELLSRDVERTVEE</sequence>
<keyword evidence="2" id="KW-1185">Reference proteome</keyword>
<organism evidence="1 2">
    <name type="scientific">Russula earlei</name>
    <dbReference type="NCBI Taxonomy" id="71964"/>
    <lineage>
        <taxon>Eukaryota</taxon>
        <taxon>Fungi</taxon>
        <taxon>Dikarya</taxon>
        <taxon>Basidiomycota</taxon>
        <taxon>Agaricomycotina</taxon>
        <taxon>Agaricomycetes</taxon>
        <taxon>Russulales</taxon>
        <taxon>Russulaceae</taxon>
        <taxon>Russula</taxon>
    </lineage>
</organism>
<evidence type="ECO:0000313" key="1">
    <source>
        <dbReference type="EMBL" id="KAI9437915.1"/>
    </source>
</evidence>
<reference evidence="1" key="1">
    <citation type="submission" date="2021-03" db="EMBL/GenBank/DDBJ databases">
        <title>Evolutionary priming and transition to the ectomycorrhizal habit in an iconic lineage of mushroom-forming fungi: is preadaptation a requirement?</title>
        <authorList>
            <consortium name="DOE Joint Genome Institute"/>
            <person name="Looney B.P."/>
            <person name="Miyauchi S."/>
            <person name="Morin E."/>
            <person name="Drula E."/>
            <person name="Courty P.E."/>
            <person name="Chicoki N."/>
            <person name="Fauchery L."/>
            <person name="Kohler A."/>
            <person name="Kuo A."/>
            <person name="LaButti K."/>
            <person name="Pangilinan J."/>
            <person name="Lipzen A."/>
            <person name="Riley R."/>
            <person name="Andreopoulos W."/>
            <person name="He G."/>
            <person name="Johnson J."/>
            <person name="Barry K.W."/>
            <person name="Grigoriev I.V."/>
            <person name="Nagy L."/>
            <person name="Hibbett D."/>
            <person name="Henrissat B."/>
            <person name="Matheny P.B."/>
            <person name="Labbe J."/>
            <person name="Martin A.F."/>
        </authorList>
    </citation>
    <scope>NUCLEOTIDE SEQUENCE</scope>
    <source>
        <strain evidence="1">BPL698</strain>
    </source>
</reference>
<dbReference type="EMBL" id="JAGFNK010000873">
    <property type="protein sequence ID" value="KAI9437915.1"/>
    <property type="molecule type" value="Genomic_DNA"/>
</dbReference>
<name>A0ACC0TRW4_9AGAM</name>
<gene>
    <name evidence="1" type="ORF">F5148DRAFT_1294064</name>
</gene>
<protein>
    <submittedName>
        <fullName evidence="1">Uncharacterized protein</fullName>
    </submittedName>
</protein>
<proteinExistence type="predicted"/>
<evidence type="ECO:0000313" key="2">
    <source>
        <dbReference type="Proteomes" id="UP001207468"/>
    </source>
</evidence>
<comment type="caution">
    <text evidence="1">The sequence shown here is derived from an EMBL/GenBank/DDBJ whole genome shotgun (WGS) entry which is preliminary data.</text>
</comment>
<dbReference type="Proteomes" id="UP001207468">
    <property type="component" value="Unassembled WGS sequence"/>
</dbReference>
<accession>A0ACC0TRW4</accession>